<dbReference type="GO" id="GO:0046872">
    <property type="term" value="F:metal ion binding"/>
    <property type="evidence" value="ECO:0007669"/>
    <property type="project" value="UniProtKB-KW"/>
</dbReference>
<dbReference type="PANTHER" id="PTHR48471:SF1">
    <property type="entry name" value="DDE TNP4 DOMAIN-CONTAINING PROTEIN"/>
    <property type="match status" value="1"/>
</dbReference>
<dbReference type="EMBL" id="AJIL01000031">
    <property type="protein sequence ID" value="KNF01173.1"/>
    <property type="molecule type" value="Genomic_DNA"/>
</dbReference>
<name>A0A0L0VPG1_9BASI</name>
<evidence type="ECO:0000256" key="3">
    <source>
        <dbReference type="SAM" id="MobiDB-lite"/>
    </source>
</evidence>
<comment type="cofactor">
    <cofactor evidence="1">
        <name>a divalent metal cation</name>
        <dbReference type="ChEBI" id="CHEBI:60240"/>
    </cofactor>
</comment>
<evidence type="ECO:0000313" key="5">
    <source>
        <dbReference type="EMBL" id="KNF01173.1"/>
    </source>
</evidence>
<evidence type="ECO:0000256" key="1">
    <source>
        <dbReference type="ARBA" id="ARBA00001968"/>
    </source>
</evidence>
<organism evidence="5 6">
    <name type="scientific">Puccinia striiformis f. sp. tritici PST-78</name>
    <dbReference type="NCBI Taxonomy" id="1165861"/>
    <lineage>
        <taxon>Eukaryota</taxon>
        <taxon>Fungi</taxon>
        <taxon>Dikarya</taxon>
        <taxon>Basidiomycota</taxon>
        <taxon>Pucciniomycotina</taxon>
        <taxon>Pucciniomycetes</taxon>
        <taxon>Pucciniales</taxon>
        <taxon>Pucciniaceae</taxon>
        <taxon>Puccinia</taxon>
    </lineage>
</organism>
<gene>
    <name evidence="5" type="ORF">PSTG_05527</name>
</gene>
<dbReference type="AlphaFoldDB" id="A0A0L0VPG1"/>
<dbReference type="Pfam" id="PF13359">
    <property type="entry name" value="DDE_Tnp_4"/>
    <property type="match status" value="1"/>
</dbReference>
<keyword evidence="2" id="KW-0479">Metal-binding</keyword>
<feature type="compositionally biased region" description="Polar residues" evidence="3">
    <location>
        <begin position="64"/>
        <end position="88"/>
    </location>
</feature>
<feature type="region of interest" description="Disordered" evidence="3">
    <location>
        <begin position="1"/>
        <end position="50"/>
    </location>
</feature>
<feature type="compositionally biased region" description="Pro residues" evidence="3">
    <location>
        <begin position="9"/>
        <end position="25"/>
    </location>
</feature>
<proteinExistence type="predicted"/>
<feature type="domain" description="DDE Tnp4" evidence="4">
    <location>
        <begin position="434"/>
        <end position="564"/>
    </location>
</feature>
<evidence type="ECO:0000256" key="2">
    <source>
        <dbReference type="ARBA" id="ARBA00022723"/>
    </source>
</evidence>
<evidence type="ECO:0000259" key="4">
    <source>
        <dbReference type="Pfam" id="PF13359"/>
    </source>
</evidence>
<feature type="region of interest" description="Disordered" evidence="3">
    <location>
        <begin position="64"/>
        <end position="94"/>
    </location>
</feature>
<dbReference type="OrthoDB" id="78198at2759"/>
<feature type="region of interest" description="Disordered" evidence="3">
    <location>
        <begin position="221"/>
        <end position="242"/>
    </location>
</feature>
<accession>A0A0L0VPG1</accession>
<dbReference type="InterPro" id="IPR027806">
    <property type="entry name" value="HARBI1_dom"/>
</dbReference>
<feature type="compositionally biased region" description="Polar residues" evidence="3">
    <location>
        <begin position="36"/>
        <end position="50"/>
    </location>
</feature>
<dbReference type="Proteomes" id="UP000054564">
    <property type="component" value="Unassembled WGS sequence"/>
</dbReference>
<sequence length="617" mass="69351">MAQPKMKKAPPPPCTSSPTDPPVESPLPVSDIEVPESQSDIITGTPSVSQAPAENQLVKQLPTLQTTQINPQKNASRRATSGTISSRRAQVEKQPGNVVAARSQDDQWNHLDQCADYLSSKRQTLLSVNKSSQRSTSMTWVFSQKASRELLTWMIIVHKHPFTLIEQPLFRAFVASSQPKFKLLSCGTLKTGRLPVGLETLGNPRLNTSGSFSKIKTSLLTRNHMDPPASEEEAAQRRRRERRRRIAHRRNLGEQAAKRLREQDDVIITMYALGLQGAAGLRQLQTYLTRADLTSSRNSAWTAMNRYGTQLPYLGTMSTPTVTQNVPVDHLMPQAASDWYCTGCAPPWPVTRSSRFLVSPPPCVPAISIAAWIVCFKFSGTTPARIVWPNSEAQIRPFAQTIEKKFPLLENCFGFLDGLNLPVFVAEDDDSIMAFAPDGTIMYAILNAPGSWHDSAIARPLYDRLLNHTPPGYRIISDTVFPRKSESLQSRILAPVKRGDRLPETPQTFSRMKFLNEQLVSARQAAEWGMRALQGSFARLKLPMPAADHEQRLCILQTVCHLHQLRCCMVHINQTATVYDLVWDENHILCRRFHRLLFKDIEKQCHISRYYHVNSAT</sequence>
<comment type="caution">
    <text evidence="5">The sequence shown here is derived from an EMBL/GenBank/DDBJ whole genome shotgun (WGS) entry which is preliminary data.</text>
</comment>
<evidence type="ECO:0000313" key="6">
    <source>
        <dbReference type="Proteomes" id="UP000054564"/>
    </source>
</evidence>
<protein>
    <recommendedName>
        <fullName evidence="4">DDE Tnp4 domain-containing protein</fullName>
    </recommendedName>
</protein>
<reference evidence="6" key="1">
    <citation type="submission" date="2014-03" db="EMBL/GenBank/DDBJ databases">
        <title>The Genome Sequence of Puccinia striiformis f. sp. tritici PST-78.</title>
        <authorList>
            <consortium name="The Broad Institute Genome Sequencing Platform"/>
            <person name="Cuomo C."/>
            <person name="Hulbert S."/>
            <person name="Chen X."/>
            <person name="Walker B."/>
            <person name="Young S.K."/>
            <person name="Zeng Q."/>
            <person name="Gargeya S."/>
            <person name="Fitzgerald M."/>
            <person name="Haas B."/>
            <person name="Abouelleil A."/>
            <person name="Alvarado L."/>
            <person name="Arachchi H.M."/>
            <person name="Berlin A.M."/>
            <person name="Chapman S.B."/>
            <person name="Goldberg J."/>
            <person name="Griggs A."/>
            <person name="Gujja S."/>
            <person name="Hansen M."/>
            <person name="Howarth C."/>
            <person name="Imamovic A."/>
            <person name="Larimer J."/>
            <person name="McCowan C."/>
            <person name="Montmayeur A."/>
            <person name="Murphy C."/>
            <person name="Neiman D."/>
            <person name="Pearson M."/>
            <person name="Priest M."/>
            <person name="Roberts A."/>
            <person name="Saif S."/>
            <person name="Shea T."/>
            <person name="Sisk P."/>
            <person name="Sykes S."/>
            <person name="Wortman J."/>
            <person name="Nusbaum C."/>
            <person name="Birren B."/>
        </authorList>
    </citation>
    <scope>NUCLEOTIDE SEQUENCE [LARGE SCALE GENOMIC DNA]</scope>
    <source>
        <strain evidence="6">race PST-78</strain>
    </source>
</reference>
<keyword evidence="6" id="KW-1185">Reference proteome</keyword>
<dbReference type="PANTHER" id="PTHR48471">
    <property type="entry name" value="DDE TNP4 DOMAIN-CONTAINING PROTEIN"/>
    <property type="match status" value="1"/>
</dbReference>